<keyword evidence="9" id="KW-1185">Reference proteome</keyword>
<dbReference type="GO" id="GO:0016740">
    <property type="term" value="F:transferase activity"/>
    <property type="evidence" value="ECO:0007669"/>
    <property type="project" value="UniProtKB-KW"/>
</dbReference>
<dbReference type="SUPFAM" id="SSF56112">
    <property type="entry name" value="Protein kinase-like (PK-like)"/>
    <property type="match status" value="1"/>
</dbReference>
<keyword evidence="8" id="KW-0808">Transferase</keyword>
<dbReference type="OrthoDB" id="2831558at2759"/>
<feature type="chain" id="PRO_5024851619" description="Altered inheritance of mitochondria protein 9, mitochondrial" evidence="7">
    <location>
        <begin position="17"/>
        <end position="513"/>
    </location>
</feature>
<dbReference type="InterPro" id="IPR051035">
    <property type="entry name" value="Mito_inheritance_9"/>
</dbReference>
<dbReference type="PANTHER" id="PTHR36091:SF1">
    <property type="entry name" value="ALTERED INHERITANCE OF MITOCHONDRIA PROTEIN 9, MITOCHONDRIAL"/>
    <property type="match status" value="1"/>
</dbReference>
<dbReference type="EMBL" id="ML738622">
    <property type="protein sequence ID" value="KAE8162964.1"/>
    <property type="molecule type" value="Genomic_DNA"/>
</dbReference>
<evidence type="ECO:0000256" key="5">
    <source>
        <dbReference type="ARBA" id="ARBA00023128"/>
    </source>
</evidence>
<comment type="subcellular location">
    <subcellularLocation>
        <location evidence="1">Mitochondrion</location>
    </subcellularLocation>
</comment>
<evidence type="ECO:0000256" key="6">
    <source>
        <dbReference type="ARBA" id="ARBA00031849"/>
    </source>
</evidence>
<feature type="signal peptide" evidence="7">
    <location>
        <begin position="1"/>
        <end position="16"/>
    </location>
</feature>
<sequence length="513" mass="59227">MSLLFWLVLYLQKNDGTVTTAREEDFYQYTNKRWLSNDAQEALKRYRRFNIQEPLAVAARSCGTDANKCTHVMKYRDGVYNKAFLITFNDGFEVVAKLPNPNAGPRSLTTASEVATMEYVLGWNTNSSNPVRSEYVIMEKAKGTPLADVWYQLPTPSKHKFIRQVVELEVKLAAVLFTEHGCIYYARDAPRERSKNQSPLYGDDLKKFCVGPVVDPILWPDERAEIELNQGPWHDLSDYATSIGINERMWAMQYAKLRMNYYRSNTDSETPDEYIDLVEKYLLVVPHLTQCEPECADLLQPTLWHSDLHLNNIYQNTTVASLLLQAKVPRMAQHITPLPLRWVVPEKPECYETLSEKDKLTADRLYESALCHKYYEVCTAKKNPRHCAAISHNGTWKSPLILPMKSISGAWSSREVFRLRSSLMDVVDHWAEIQPAADCPISFTREERNLHNEEMENHAGILPSDGTVDPEDYEVVQKMNHAQKEKFMSLAEDEEQRAWMDKVWPYQDRPSEA</sequence>
<dbReference type="GO" id="GO:0005739">
    <property type="term" value="C:mitochondrion"/>
    <property type="evidence" value="ECO:0007669"/>
    <property type="project" value="UniProtKB-SubCell"/>
</dbReference>
<evidence type="ECO:0000256" key="1">
    <source>
        <dbReference type="ARBA" id="ARBA00004173"/>
    </source>
</evidence>
<evidence type="ECO:0000256" key="4">
    <source>
        <dbReference type="ARBA" id="ARBA00022946"/>
    </source>
</evidence>
<dbReference type="AlphaFoldDB" id="A0A5N6UWJ0"/>
<proteinExistence type="inferred from homology"/>
<dbReference type="Proteomes" id="UP000326950">
    <property type="component" value="Unassembled WGS sequence"/>
</dbReference>
<keyword evidence="5" id="KW-0496">Mitochondrion</keyword>
<keyword evidence="4" id="KW-0809">Transit peptide</keyword>
<organism evidence="8 9">
    <name type="scientific">Aspergillus tamarii</name>
    <dbReference type="NCBI Taxonomy" id="41984"/>
    <lineage>
        <taxon>Eukaryota</taxon>
        <taxon>Fungi</taxon>
        <taxon>Dikarya</taxon>
        <taxon>Ascomycota</taxon>
        <taxon>Pezizomycotina</taxon>
        <taxon>Eurotiomycetes</taxon>
        <taxon>Eurotiomycetidae</taxon>
        <taxon>Eurotiales</taxon>
        <taxon>Aspergillaceae</taxon>
        <taxon>Aspergillus</taxon>
        <taxon>Aspergillus subgen. Circumdati</taxon>
    </lineage>
</organism>
<evidence type="ECO:0000256" key="7">
    <source>
        <dbReference type="SAM" id="SignalP"/>
    </source>
</evidence>
<evidence type="ECO:0000256" key="2">
    <source>
        <dbReference type="ARBA" id="ARBA00005543"/>
    </source>
</evidence>
<keyword evidence="7" id="KW-0732">Signal</keyword>
<dbReference type="InterPro" id="IPR011009">
    <property type="entry name" value="Kinase-like_dom_sf"/>
</dbReference>
<protein>
    <recommendedName>
        <fullName evidence="3">Altered inheritance of mitochondria protein 9, mitochondrial</fullName>
    </recommendedName>
    <alternativeName>
        <fullName evidence="6">Found in mitochondrial proteome protein 29</fullName>
    </alternativeName>
</protein>
<reference evidence="8 9" key="1">
    <citation type="submission" date="2019-04" db="EMBL/GenBank/DDBJ databases">
        <title>Friends and foes A comparative genomics study of 23 Aspergillus species from section Flavi.</title>
        <authorList>
            <consortium name="DOE Joint Genome Institute"/>
            <person name="Kjaerbolling I."/>
            <person name="Vesth T."/>
            <person name="Frisvad J.C."/>
            <person name="Nybo J.L."/>
            <person name="Theobald S."/>
            <person name="Kildgaard S."/>
            <person name="Isbrandt T."/>
            <person name="Kuo A."/>
            <person name="Sato A."/>
            <person name="Lyhne E.K."/>
            <person name="Kogle M.E."/>
            <person name="Wiebenga A."/>
            <person name="Kun R.S."/>
            <person name="Lubbers R.J."/>
            <person name="Makela M.R."/>
            <person name="Barry K."/>
            <person name="Chovatia M."/>
            <person name="Clum A."/>
            <person name="Daum C."/>
            <person name="Haridas S."/>
            <person name="He G."/>
            <person name="LaButti K."/>
            <person name="Lipzen A."/>
            <person name="Mondo S."/>
            <person name="Riley R."/>
            <person name="Salamov A."/>
            <person name="Simmons B.A."/>
            <person name="Magnuson J.K."/>
            <person name="Henrissat B."/>
            <person name="Mortensen U.H."/>
            <person name="Larsen T.O."/>
            <person name="Devries R.P."/>
            <person name="Grigoriev I.V."/>
            <person name="Machida M."/>
            <person name="Baker S.E."/>
            <person name="Andersen M.R."/>
        </authorList>
    </citation>
    <scope>NUCLEOTIDE SEQUENCE [LARGE SCALE GENOMIC DNA]</scope>
    <source>
        <strain evidence="8 9">CBS 117626</strain>
    </source>
</reference>
<evidence type="ECO:0000256" key="3">
    <source>
        <dbReference type="ARBA" id="ARBA00016197"/>
    </source>
</evidence>
<evidence type="ECO:0000313" key="8">
    <source>
        <dbReference type="EMBL" id="KAE8162964.1"/>
    </source>
</evidence>
<dbReference type="PANTHER" id="PTHR36091">
    <property type="entry name" value="ALTERED INHERITANCE OF MITOCHONDRIA PROTEIN 9, MITOCHONDRIAL"/>
    <property type="match status" value="1"/>
</dbReference>
<gene>
    <name evidence="8" type="ORF">BDV40DRAFT_288064</name>
</gene>
<comment type="similarity">
    <text evidence="2">Belongs to the AIM9 family.</text>
</comment>
<evidence type="ECO:0000313" key="9">
    <source>
        <dbReference type="Proteomes" id="UP000326950"/>
    </source>
</evidence>
<name>A0A5N6UWJ0_ASPTM</name>
<accession>A0A5N6UWJ0</accession>